<comment type="caution">
    <text evidence="4">The sequence shown here is derived from an EMBL/GenBank/DDBJ whole genome shotgun (WGS) entry which is preliminary data.</text>
</comment>
<reference evidence="4 5" key="1">
    <citation type="submission" date="2023-07" db="EMBL/GenBank/DDBJ databases">
        <title>Sorghum-associated microbial communities from plants grown in Nebraska, USA.</title>
        <authorList>
            <person name="Schachtman D."/>
        </authorList>
    </citation>
    <scope>NUCLEOTIDE SEQUENCE [LARGE SCALE GENOMIC DNA]</scope>
    <source>
        <strain evidence="4 5">BE310</strain>
    </source>
</reference>
<sequence length="496" mass="54643">MQTIQRLLAIALLAIASAALADDAQPVTSKRAGTTAPQTPAVKPRLVVLTDIENEPDDTQSLVRLLLYANDIELRGLVATTSVHMKQGVHPESIRHVIERYGQVLPRLRQHDRAYPDAAQLLARVASGQPGYGLQAIGDGRNTPGSELLLRELERPDARPLWVSVWGGANTLAQALHDLRRTRTKEAVDAAVSRLRVYTISDQDDTGAWLRREFPGLFYIVSPGSYARPTWAAIHREIDGIDNQHVSNAWIVRNIQQGHGPLGAAYPDIAYGMEGDTPSFLGLIPNGLNAPEHPNWGGWGGRYELYTPRREDTDPDGFTGGVPVETETRPIWTNAVDRYRPVVPAAYGRPVKPGEREYNDALVTLWRWREAIQNDFAARMLWTTRAPAEANHAPVVRLAHATDLHVRGGDWVALDATPSSDPDGDSLSFLWLAYPEAGTLKTPLPLGAEVQSRIALRTPEVDAPVTAHVIVQVTDKGAPALTRYQRVILHIEPRAR</sequence>
<evidence type="ECO:0000313" key="5">
    <source>
        <dbReference type="Proteomes" id="UP001180536"/>
    </source>
</evidence>
<protein>
    <recommendedName>
        <fullName evidence="6">DUF1593 domain-containing protein</fullName>
    </recommendedName>
</protein>
<dbReference type="InterPro" id="IPR036452">
    <property type="entry name" value="Ribo_hydro-like"/>
</dbReference>
<dbReference type="Pfam" id="PF21027">
    <property type="entry name" value="Sde0182_C"/>
    <property type="match status" value="1"/>
</dbReference>
<dbReference type="Gene3D" id="3.90.245.10">
    <property type="entry name" value="Ribonucleoside hydrolase-like"/>
    <property type="match status" value="1"/>
</dbReference>
<feature type="signal peptide" evidence="1">
    <location>
        <begin position="1"/>
        <end position="21"/>
    </location>
</feature>
<name>A0ABU1ZEE6_9BURK</name>
<dbReference type="InterPro" id="IPR011483">
    <property type="entry name" value="Sde182_NH-like"/>
</dbReference>
<dbReference type="Pfam" id="PF07632">
    <property type="entry name" value="Sde182_NH-like"/>
    <property type="match status" value="1"/>
</dbReference>
<accession>A0ABU1ZEE6</accession>
<keyword evidence="5" id="KW-1185">Reference proteome</keyword>
<dbReference type="RefSeq" id="WP_056875623.1">
    <property type="nucleotide sequence ID" value="NZ_JAVDXQ010000006.1"/>
</dbReference>
<gene>
    <name evidence="4" type="ORF">J2X16_004367</name>
</gene>
<evidence type="ECO:0000259" key="2">
    <source>
        <dbReference type="Pfam" id="PF07632"/>
    </source>
</evidence>
<keyword evidence="1" id="KW-0732">Signal</keyword>
<dbReference type="Gene3D" id="2.60.40.10">
    <property type="entry name" value="Immunoglobulins"/>
    <property type="match status" value="1"/>
</dbReference>
<evidence type="ECO:0000256" key="1">
    <source>
        <dbReference type="SAM" id="SignalP"/>
    </source>
</evidence>
<evidence type="ECO:0000313" key="4">
    <source>
        <dbReference type="EMBL" id="MDR7298999.1"/>
    </source>
</evidence>
<feature type="chain" id="PRO_5046589356" description="DUF1593 domain-containing protein" evidence="1">
    <location>
        <begin position="22"/>
        <end position="496"/>
    </location>
</feature>
<evidence type="ECO:0008006" key="6">
    <source>
        <dbReference type="Google" id="ProtNLM"/>
    </source>
</evidence>
<dbReference type="InterPro" id="IPR048527">
    <property type="entry name" value="Sde182_C"/>
</dbReference>
<feature type="domain" description="Cellulose-binding Sde182 C-terminal" evidence="3">
    <location>
        <begin position="412"/>
        <end position="491"/>
    </location>
</feature>
<dbReference type="InterPro" id="IPR013783">
    <property type="entry name" value="Ig-like_fold"/>
</dbReference>
<dbReference type="EMBL" id="JAVDXQ010000006">
    <property type="protein sequence ID" value="MDR7298999.1"/>
    <property type="molecule type" value="Genomic_DNA"/>
</dbReference>
<dbReference type="Proteomes" id="UP001180536">
    <property type="component" value="Unassembled WGS sequence"/>
</dbReference>
<proteinExistence type="predicted"/>
<feature type="domain" description="Cellulose-binding Sde182 nucleoside hydrolase-like" evidence="2">
    <location>
        <begin position="45"/>
        <end position="303"/>
    </location>
</feature>
<evidence type="ECO:0000259" key="3">
    <source>
        <dbReference type="Pfam" id="PF21027"/>
    </source>
</evidence>
<organism evidence="4 5">
    <name type="scientific">Pelomonas aquatica</name>
    <dbReference type="NCBI Taxonomy" id="431058"/>
    <lineage>
        <taxon>Bacteria</taxon>
        <taxon>Pseudomonadati</taxon>
        <taxon>Pseudomonadota</taxon>
        <taxon>Betaproteobacteria</taxon>
        <taxon>Burkholderiales</taxon>
        <taxon>Sphaerotilaceae</taxon>
        <taxon>Roseateles</taxon>
    </lineage>
</organism>